<accession>A0A366D3D3</accession>
<reference evidence="6 7" key="1">
    <citation type="submission" date="2018-06" db="EMBL/GenBank/DDBJ databases">
        <title>Genomic Encyclopedia of Type Strains, Phase III (KMG-III): the genomes of soil and plant-associated and newly described type strains.</title>
        <authorList>
            <person name="Whitman W."/>
        </authorList>
    </citation>
    <scope>NUCLEOTIDE SEQUENCE [LARGE SCALE GENOMIC DNA]</scope>
    <source>
        <strain evidence="6 7">CECT 7732</strain>
    </source>
</reference>
<dbReference type="Gene3D" id="1.10.357.10">
    <property type="entry name" value="Tetracycline Repressor, domain 2"/>
    <property type="match status" value="1"/>
</dbReference>
<dbReference type="EMBL" id="QNRF01000003">
    <property type="protein sequence ID" value="RBO83954.1"/>
    <property type="molecule type" value="Genomic_DNA"/>
</dbReference>
<keyword evidence="1" id="KW-0805">Transcription regulation</keyword>
<dbReference type="PANTHER" id="PTHR47506">
    <property type="entry name" value="TRANSCRIPTIONAL REGULATORY PROTEIN"/>
    <property type="match status" value="1"/>
</dbReference>
<keyword evidence="2 4" id="KW-0238">DNA-binding</keyword>
<dbReference type="InterPro" id="IPR009057">
    <property type="entry name" value="Homeodomain-like_sf"/>
</dbReference>
<dbReference type="Gene3D" id="1.10.10.60">
    <property type="entry name" value="Homeodomain-like"/>
    <property type="match status" value="1"/>
</dbReference>
<keyword evidence="7" id="KW-1185">Reference proteome</keyword>
<evidence type="ECO:0000256" key="3">
    <source>
        <dbReference type="ARBA" id="ARBA00023163"/>
    </source>
</evidence>
<dbReference type="InterPro" id="IPR001647">
    <property type="entry name" value="HTH_TetR"/>
</dbReference>
<evidence type="ECO:0000256" key="1">
    <source>
        <dbReference type="ARBA" id="ARBA00023015"/>
    </source>
</evidence>
<dbReference type="InterPro" id="IPR036271">
    <property type="entry name" value="Tet_transcr_reg_TetR-rel_C_sf"/>
</dbReference>
<gene>
    <name evidence="6" type="ORF">DFP76_103228</name>
</gene>
<dbReference type="RefSeq" id="WP_113873935.1">
    <property type="nucleotide sequence ID" value="NZ_QNRF01000003.1"/>
</dbReference>
<comment type="caution">
    <text evidence="6">The sequence shown here is derived from an EMBL/GenBank/DDBJ whole genome shotgun (WGS) entry which is preliminary data.</text>
</comment>
<protein>
    <submittedName>
        <fullName evidence="6">TetR family transcriptional regulator</fullName>
    </submittedName>
</protein>
<evidence type="ECO:0000313" key="6">
    <source>
        <dbReference type="EMBL" id="RBO83954.1"/>
    </source>
</evidence>
<dbReference type="InterPro" id="IPR011075">
    <property type="entry name" value="TetR_C"/>
</dbReference>
<sequence>MSKKPRFDRQQVIEKATNLYWGKGYHATSMRHLQDAIDMRPGSIYAEFGSKDGVFKAAIDYYVQVSLDQLEQLREQSDSPLDALQRFVRLVVIESRQNAPSSMCLLAKTVAELTEEQGDLFEQAKAALKRVEDAFAKIMAEAQQQNEVSAQKDPQQLARLLQIQITGLRVYAKTCDDIQILEAMIEDFFEHSLS</sequence>
<dbReference type="Proteomes" id="UP000252086">
    <property type="component" value="Unassembled WGS sequence"/>
</dbReference>
<dbReference type="PANTHER" id="PTHR47506:SF8">
    <property type="entry name" value="REPRESSOR OF PUTATIVE XENOBIOTIC REDUCTASE TETR FAMILY-RELATED"/>
    <property type="match status" value="1"/>
</dbReference>
<organism evidence="6 7">
    <name type="scientific">Marinomonas aquiplantarum</name>
    <dbReference type="NCBI Taxonomy" id="491951"/>
    <lineage>
        <taxon>Bacteria</taxon>
        <taxon>Pseudomonadati</taxon>
        <taxon>Pseudomonadota</taxon>
        <taxon>Gammaproteobacteria</taxon>
        <taxon>Oceanospirillales</taxon>
        <taxon>Oceanospirillaceae</taxon>
        <taxon>Marinomonas</taxon>
    </lineage>
</organism>
<evidence type="ECO:0000256" key="4">
    <source>
        <dbReference type="PROSITE-ProRule" id="PRU00335"/>
    </source>
</evidence>
<feature type="DNA-binding region" description="H-T-H motif" evidence="4">
    <location>
        <begin position="29"/>
        <end position="48"/>
    </location>
</feature>
<dbReference type="GO" id="GO:0003677">
    <property type="term" value="F:DNA binding"/>
    <property type="evidence" value="ECO:0007669"/>
    <property type="project" value="UniProtKB-UniRule"/>
</dbReference>
<name>A0A366D3D3_9GAMM</name>
<evidence type="ECO:0000313" key="7">
    <source>
        <dbReference type="Proteomes" id="UP000252086"/>
    </source>
</evidence>
<evidence type="ECO:0000256" key="2">
    <source>
        <dbReference type="ARBA" id="ARBA00023125"/>
    </source>
</evidence>
<proteinExistence type="predicted"/>
<dbReference type="Pfam" id="PF16925">
    <property type="entry name" value="TetR_C_13"/>
    <property type="match status" value="1"/>
</dbReference>
<keyword evidence="3" id="KW-0804">Transcription</keyword>
<evidence type="ECO:0000259" key="5">
    <source>
        <dbReference type="PROSITE" id="PS50977"/>
    </source>
</evidence>
<dbReference type="PROSITE" id="PS50977">
    <property type="entry name" value="HTH_TETR_2"/>
    <property type="match status" value="1"/>
</dbReference>
<feature type="domain" description="HTH tetR-type" evidence="5">
    <location>
        <begin position="6"/>
        <end position="66"/>
    </location>
</feature>
<dbReference type="SUPFAM" id="SSF46689">
    <property type="entry name" value="Homeodomain-like"/>
    <property type="match status" value="1"/>
</dbReference>
<dbReference type="AlphaFoldDB" id="A0A366D3D3"/>
<dbReference type="SUPFAM" id="SSF48498">
    <property type="entry name" value="Tetracyclin repressor-like, C-terminal domain"/>
    <property type="match status" value="1"/>
</dbReference>
<dbReference type="OrthoDB" id="270177at2"/>
<dbReference type="Pfam" id="PF00440">
    <property type="entry name" value="TetR_N"/>
    <property type="match status" value="1"/>
</dbReference>